<organism evidence="4 5">
    <name type="scientific">candidate division CPR2 bacterium GW2011_GWC1_41_48</name>
    <dbReference type="NCBI Taxonomy" id="1618344"/>
    <lineage>
        <taxon>Bacteria</taxon>
        <taxon>Bacteria division CPR2</taxon>
    </lineage>
</organism>
<evidence type="ECO:0008006" key="6">
    <source>
        <dbReference type="Google" id="ProtNLM"/>
    </source>
</evidence>
<accession>A0A0G0W9T6</accession>
<keyword evidence="3" id="KW-0812">Transmembrane</keyword>
<comment type="caution">
    <text evidence="4">The sequence shown here is derived from an EMBL/GenBank/DDBJ whole genome shotgun (WGS) entry which is preliminary data.</text>
</comment>
<sequence length="466" mass="52669">MEGKITCDNCGSASFILIKGENYCTVCGKKIEETAGDNKDVSFDSLNAAELINKEKEQGNSFDFASDNNISEIPQTLTADASTVSLESLLEIISPSPQINQSTKSTEGLEQKHEDRLTLQEIKKEIENIENRIASSEELSKEIDAETKPFDEISLFSRKIFKDINRELKDENKKGSPKKELPDNLKKNAAEIINKPVLLRGEKELENLAHNFIDKSVVNDKPIPMPSPLSENEKEIGSKNIDGDTVKNQDINHHHHVSQWFKAAETNLSIKPANKIPQKSKKEKKKGVSRPFIISIAIIFIALAAGAAYYYLQNKASQNEQINYNFTEDLNSNAKFVVNIPQFIPEGFKPRSSNITEGKVELHYYYVPEFKNETYDVIYTQEVASLTAEKFSSEIKENEDWKSLTENDTEYFIMGNKIRWMSDKFKYTIDGPNLSEEMLFQIALSTAESESKPSEITPIPEEKSAQ</sequence>
<keyword evidence="3" id="KW-1133">Transmembrane helix</keyword>
<evidence type="ECO:0000256" key="1">
    <source>
        <dbReference type="SAM" id="Coils"/>
    </source>
</evidence>
<evidence type="ECO:0000313" key="5">
    <source>
        <dbReference type="Proteomes" id="UP000033869"/>
    </source>
</evidence>
<evidence type="ECO:0000256" key="2">
    <source>
        <dbReference type="SAM" id="MobiDB-lite"/>
    </source>
</evidence>
<keyword evidence="1" id="KW-0175">Coiled coil</keyword>
<keyword evidence="3" id="KW-0472">Membrane</keyword>
<proteinExistence type="predicted"/>
<feature type="region of interest" description="Disordered" evidence="2">
    <location>
        <begin position="446"/>
        <end position="466"/>
    </location>
</feature>
<feature type="transmembrane region" description="Helical" evidence="3">
    <location>
        <begin position="292"/>
        <end position="312"/>
    </location>
</feature>
<evidence type="ECO:0000313" key="4">
    <source>
        <dbReference type="EMBL" id="KKS09764.1"/>
    </source>
</evidence>
<dbReference type="EMBL" id="LCBL01000001">
    <property type="protein sequence ID" value="KKS09764.1"/>
    <property type="molecule type" value="Genomic_DNA"/>
</dbReference>
<name>A0A0G0W9T6_UNCC2</name>
<reference evidence="4 5" key="1">
    <citation type="journal article" date="2015" name="Nature">
        <title>rRNA introns, odd ribosomes, and small enigmatic genomes across a large radiation of phyla.</title>
        <authorList>
            <person name="Brown C.T."/>
            <person name="Hug L.A."/>
            <person name="Thomas B.C."/>
            <person name="Sharon I."/>
            <person name="Castelle C.J."/>
            <person name="Singh A."/>
            <person name="Wilkins M.J."/>
            <person name="Williams K.H."/>
            <person name="Banfield J.F."/>
        </authorList>
    </citation>
    <scope>NUCLEOTIDE SEQUENCE [LARGE SCALE GENOMIC DNA]</scope>
</reference>
<dbReference type="Proteomes" id="UP000033869">
    <property type="component" value="Unassembled WGS sequence"/>
</dbReference>
<dbReference type="AlphaFoldDB" id="A0A0G0W9T6"/>
<feature type="coiled-coil region" evidence="1">
    <location>
        <begin position="112"/>
        <end position="146"/>
    </location>
</feature>
<protein>
    <recommendedName>
        <fullName evidence="6">DUF4367 domain-containing protein</fullName>
    </recommendedName>
</protein>
<evidence type="ECO:0000256" key="3">
    <source>
        <dbReference type="SAM" id="Phobius"/>
    </source>
</evidence>
<gene>
    <name evidence="4" type="ORF">UU65_C0001G0169</name>
</gene>